<evidence type="ECO:0000256" key="1">
    <source>
        <dbReference type="SAM" id="MobiDB-lite"/>
    </source>
</evidence>
<protein>
    <submittedName>
        <fullName evidence="2">Uncharacterized protein</fullName>
    </submittedName>
</protein>
<dbReference type="EMBL" id="CABVHQ010000078">
    <property type="protein sequence ID" value="VVO33593.1"/>
    <property type="molecule type" value="Genomic_DNA"/>
</dbReference>
<feature type="compositionally biased region" description="Basic residues" evidence="1">
    <location>
        <begin position="24"/>
        <end position="34"/>
    </location>
</feature>
<evidence type="ECO:0000313" key="3">
    <source>
        <dbReference type="Proteomes" id="UP000337909"/>
    </source>
</evidence>
<feature type="compositionally biased region" description="Basic and acidic residues" evidence="1">
    <location>
        <begin position="35"/>
        <end position="44"/>
    </location>
</feature>
<reference evidence="2 3" key="1">
    <citation type="submission" date="2019-09" db="EMBL/GenBank/DDBJ databases">
        <authorList>
            <person name="Chandra G."/>
            <person name="Truman W A."/>
        </authorList>
    </citation>
    <scope>NUCLEOTIDE SEQUENCE [LARGE SCALE GENOMIC DNA]</scope>
    <source>
        <strain evidence="2">PS691</strain>
    </source>
</reference>
<proteinExistence type="predicted"/>
<organism evidence="2 3">
    <name type="scientific">Pseudomonas fluorescens</name>
    <dbReference type="NCBI Taxonomy" id="294"/>
    <lineage>
        <taxon>Bacteria</taxon>
        <taxon>Pseudomonadati</taxon>
        <taxon>Pseudomonadota</taxon>
        <taxon>Gammaproteobacteria</taxon>
        <taxon>Pseudomonadales</taxon>
        <taxon>Pseudomonadaceae</taxon>
        <taxon>Pseudomonas</taxon>
    </lineage>
</organism>
<gene>
    <name evidence="2" type="ORF">PS691_05141</name>
</gene>
<sequence length="74" mass="8619">MNHSIGQSHRDTDLFGLLYGFSFRPRHKPPQHRHPGAERHESDHPTQQQSLAQHVIRPVIDVGVWQEEQQHAEV</sequence>
<dbReference type="AlphaFoldDB" id="A0A5E7F7P3"/>
<name>A0A5E7F7P3_PSEFL</name>
<dbReference type="OrthoDB" id="9803484at2"/>
<accession>A0A5E7F7P3</accession>
<feature type="region of interest" description="Disordered" evidence="1">
    <location>
        <begin position="22"/>
        <end position="51"/>
    </location>
</feature>
<dbReference type="Proteomes" id="UP000337909">
    <property type="component" value="Unassembled WGS sequence"/>
</dbReference>
<evidence type="ECO:0000313" key="2">
    <source>
        <dbReference type="EMBL" id="VVO33593.1"/>
    </source>
</evidence>